<keyword evidence="3" id="KW-1185">Reference proteome</keyword>
<accession>A0A2N9BER4</accession>
<sequence>MANLRARLYGELYEVEAVAIRPMCSVAVASAVSSVIGSSAPAGRWATLPHSCGPSARNSESKVPCSAIRASRT</sequence>
<dbReference type="AlphaFoldDB" id="A0A2N9BER4"/>
<protein>
    <submittedName>
        <fullName evidence="2">Uncharacterized protein</fullName>
    </submittedName>
</protein>
<evidence type="ECO:0000256" key="1">
    <source>
        <dbReference type="SAM" id="MobiDB-lite"/>
    </source>
</evidence>
<organism evidence="2 3">
    <name type="scientific">Streptomyces chartreusis NRRL 3882</name>
    <dbReference type="NCBI Taxonomy" id="1079985"/>
    <lineage>
        <taxon>Bacteria</taxon>
        <taxon>Bacillati</taxon>
        <taxon>Actinomycetota</taxon>
        <taxon>Actinomycetes</taxon>
        <taxon>Kitasatosporales</taxon>
        <taxon>Streptomycetaceae</taxon>
        <taxon>Streptomyces</taxon>
    </lineage>
</organism>
<reference evidence="3" key="1">
    <citation type="submission" date="2017-11" db="EMBL/GenBank/DDBJ databases">
        <authorList>
            <person name="Wibberg D."/>
        </authorList>
    </citation>
    <scope>NUCLEOTIDE SEQUENCE [LARGE SCALE GENOMIC DNA]</scope>
</reference>
<gene>
    <name evidence="2" type="ORF">SCNRRL3882_5279</name>
</gene>
<name>A0A2N9BER4_STRCX</name>
<proteinExistence type="predicted"/>
<dbReference type="Proteomes" id="UP000235464">
    <property type="component" value="Chromosome I"/>
</dbReference>
<evidence type="ECO:0000313" key="3">
    <source>
        <dbReference type="Proteomes" id="UP000235464"/>
    </source>
</evidence>
<feature type="region of interest" description="Disordered" evidence="1">
    <location>
        <begin position="53"/>
        <end position="73"/>
    </location>
</feature>
<dbReference type="EMBL" id="LT963352">
    <property type="protein sequence ID" value="SOR81827.1"/>
    <property type="molecule type" value="Genomic_DNA"/>
</dbReference>
<evidence type="ECO:0000313" key="2">
    <source>
        <dbReference type="EMBL" id="SOR81827.1"/>
    </source>
</evidence>